<evidence type="ECO:0000313" key="2">
    <source>
        <dbReference type="EMBL" id="VDG75965.1"/>
    </source>
</evidence>
<evidence type="ECO:0000313" key="3">
    <source>
        <dbReference type="Proteomes" id="UP000269974"/>
    </source>
</evidence>
<sequence length="64" mass="6925">MRKTIRFSSVPRSHISTFKNRVNADLTKGPPSSCKNVNSGWGGLFPEGVSGRPDDRAPYGGYGI</sequence>
<proteinExistence type="predicted"/>
<dbReference type="Proteomes" id="UP000269974">
    <property type="component" value="Unassembled WGS sequence"/>
</dbReference>
<organism evidence="2 3">
    <name type="scientific">Actinobaculum suis</name>
    <dbReference type="NCBI Taxonomy" id="1657"/>
    <lineage>
        <taxon>Bacteria</taxon>
        <taxon>Bacillati</taxon>
        <taxon>Actinomycetota</taxon>
        <taxon>Actinomycetes</taxon>
        <taxon>Actinomycetales</taxon>
        <taxon>Actinomycetaceae</taxon>
        <taxon>Actinobaculum</taxon>
    </lineage>
</organism>
<comment type="caution">
    <text evidence="2">The sequence shown here is derived from an EMBL/GenBank/DDBJ whole genome shotgun (WGS) entry which is preliminary data.</text>
</comment>
<feature type="region of interest" description="Disordered" evidence="1">
    <location>
        <begin position="45"/>
        <end position="64"/>
    </location>
</feature>
<dbReference type="AlphaFoldDB" id="A0A7Z8Y950"/>
<name>A0A7Z8Y950_9ACTO</name>
<dbReference type="EMBL" id="UYIO01000001">
    <property type="protein sequence ID" value="VDG75965.1"/>
    <property type="molecule type" value="Genomic_DNA"/>
</dbReference>
<reference evidence="2 3" key="1">
    <citation type="submission" date="2018-11" db="EMBL/GenBank/DDBJ databases">
        <authorList>
            <consortium name="Pathogen Informatics"/>
        </authorList>
    </citation>
    <scope>NUCLEOTIDE SEQUENCE [LARGE SCALE GENOMIC DNA]</scope>
    <source>
        <strain evidence="2 3">NCTC10327</strain>
    </source>
</reference>
<protein>
    <submittedName>
        <fullName evidence="2">Uncharacterized protein</fullName>
    </submittedName>
</protein>
<evidence type="ECO:0000256" key="1">
    <source>
        <dbReference type="SAM" id="MobiDB-lite"/>
    </source>
</evidence>
<gene>
    <name evidence="2" type="ORF">NCTC10327_00648</name>
</gene>
<accession>A0A7Z8Y950</accession>